<dbReference type="EC" id="3.4.21.107" evidence="4"/>
<comment type="similarity">
    <text evidence="3">Belongs to the peptidase S1C family.</text>
</comment>
<comment type="catalytic activity">
    <reaction evidence="1">
        <text>Acts on substrates that are at least partially unfolded. The cleavage site P1 residue is normally between a pair of hydrophobic residues, such as Val-|-Val.</text>
        <dbReference type="EC" id="3.4.21.107"/>
    </reaction>
</comment>
<proteinExistence type="inferred from homology"/>
<accession>A0ABM7YIM5</accession>
<evidence type="ECO:0000256" key="4">
    <source>
        <dbReference type="ARBA" id="ARBA00013035"/>
    </source>
</evidence>
<dbReference type="InterPro" id="IPR001940">
    <property type="entry name" value="Peptidase_S1C"/>
</dbReference>
<evidence type="ECO:0000256" key="14">
    <source>
        <dbReference type="SAM" id="MobiDB-lite"/>
    </source>
</evidence>
<dbReference type="InterPro" id="IPR009003">
    <property type="entry name" value="Peptidase_S1_PA"/>
</dbReference>
<comment type="subcellular location">
    <subcellularLocation>
        <location evidence="2">Periplasm</location>
    </subcellularLocation>
</comment>
<dbReference type="CDD" id="cd10839">
    <property type="entry name" value="cpPDZ1_DegP-like"/>
    <property type="match status" value="1"/>
</dbReference>
<evidence type="ECO:0000256" key="2">
    <source>
        <dbReference type="ARBA" id="ARBA00004418"/>
    </source>
</evidence>
<evidence type="ECO:0000259" key="16">
    <source>
        <dbReference type="PROSITE" id="PS50106"/>
    </source>
</evidence>
<dbReference type="Proteomes" id="UP001057498">
    <property type="component" value="Chromosome"/>
</dbReference>
<dbReference type="EMBL" id="AP025730">
    <property type="protein sequence ID" value="BDI04315.1"/>
    <property type="molecule type" value="Genomic_DNA"/>
</dbReference>
<evidence type="ECO:0000256" key="6">
    <source>
        <dbReference type="ARBA" id="ARBA00022670"/>
    </source>
</evidence>
<evidence type="ECO:0000256" key="8">
    <source>
        <dbReference type="ARBA" id="ARBA00022737"/>
    </source>
</evidence>
<evidence type="ECO:0000256" key="15">
    <source>
        <dbReference type="SAM" id="Phobius"/>
    </source>
</evidence>
<dbReference type="Pfam" id="PF17820">
    <property type="entry name" value="PDZ_6"/>
    <property type="match status" value="1"/>
</dbReference>
<dbReference type="SMART" id="SM00228">
    <property type="entry name" value="PDZ"/>
    <property type="match status" value="2"/>
</dbReference>
<dbReference type="RefSeq" id="WP_251972447.1">
    <property type="nucleotide sequence ID" value="NZ_AP025730.1"/>
</dbReference>
<dbReference type="InterPro" id="IPR011782">
    <property type="entry name" value="Pept_S1C_Do"/>
</dbReference>
<dbReference type="Gene3D" id="2.30.42.10">
    <property type="match status" value="2"/>
</dbReference>
<dbReference type="PROSITE" id="PS50106">
    <property type="entry name" value="PDZ"/>
    <property type="match status" value="2"/>
</dbReference>
<feature type="domain" description="PDZ" evidence="16">
    <location>
        <begin position="434"/>
        <end position="510"/>
    </location>
</feature>
<evidence type="ECO:0000256" key="3">
    <source>
        <dbReference type="ARBA" id="ARBA00010541"/>
    </source>
</evidence>
<evidence type="ECO:0000313" key="17">
    <source>
        <dbReference type="EMBL" id="BDI04315.1"/>
    </source>
</evidence>
<dbReference type="SUPFAM" id="SSF50494">
    <property type="entry name" value="Trypsin-like serine proteases"/>
    <property type="match status" value="1"/>
</dbReference>
<evidence type="ECO:0000256" key="13">
    <source>
        <dbReference type="ARBA" id="ARBA00032850"/>
    </source>
</evidence>
<evidence type="ECO:0000256" key="12">
    <source>
        <dbReference type="ARBA" id="ARBA00023016"/>
    </source>
</evidence>
<keyword evidence="15" id="KW-0812">Transmembrane</keyword>
<dbReference type="Pfam" id="PF13180">
    <property type="entry name" value="PDZ_2"/>
    <property type="match status" value="1"/>
</dbReference>
<feature type="transmembrane region" description="Helical" evidence="15">
    <location>
        <begin position="21"/>
        <end position="39"/>
    </location>
</feature>
<protein>
    <recommendedName>
        <fullName evidence="5">Probable periplasmic serine endoprotease DegP-like</fullName>
        <ecNumber evidence="4">3.4.21.107</ecNumber>
    </recommendedName>
    <alternativeName>
        <fullName evidence="13">Protease Do</fullName>
    </alternativeName>
</protein>
<dbReference type="Pfam" id="PF13365">
    <property type="entry name" value="Trypsin_2"/>
    <property type="match status" value="1"/>
</dbReference>
<evidence type="ECO:0000313" key="18">
    <source>
        <dbReference type="Proteomes" id="UP001057498"/>
    </source>
</evidence>
<dbReference type="InterPro" id="IPR001478">
    <property type="entry name" value="PDZ"/>
</dbReference>
<reference evidence="17" key="1">
    <citation type="submission" date="2022-04" db="EMBL/GenBank/DDBJ databases">
        <title>Whole genome sequence of Sphaerotilus sp. FB-5.</title>
        <authorList>
            <person name="Takeda M."/>
            <person name="Narihara S."/>
            <person name="Akimoto M."/>
            <person name="Akimoto R."/>
            <person name="Nishiyashiki S."/>
            <person name="Murakami T."/>
        </authorList>
    </citation>
    <scope>NUCLEOTIDE SEQUENCE</scope>
    <source>
        <strain evidence="17">FB-5</strain>
    </source>
</reference>
<keyword evidence="15" id="KW-0472">Membrane</keyword>
<evidence type="ECO:0000256" key="9">
    <source>
        <dbReference type="ARBA" id="ARBA00022764"/>
    </source>
</evidence>
<dbReference type="PRINTS" id="PR00834">
    <property type="entry name" value="PROTEASES2C"/>
</dbReference>
<evidence type="ECO:0000256" key="7">
    <source>
        <dbReference type="ARBA" id="ARBA00022729"/>
    </source>
</evidence>
<feature type="region of interest" description="Disordered" evidence="14">
    <location>
        <begin position="112"/>
        <end position="141"/>
    </location>
</feature>
<organism evidence="17 18">
    <name type="scientific">Sphaerotilus microaerophilus</name>
    <dbReference type="NCBI Taxonomy" id="2914710"/>
    <lineage>
        <taxon>Bacteria</taxon>
        <taxon>Pseudomonadati</taxon>
        <taxon>Pseudomonadota</taxon>
        <taxon>Betaproteobacteria</taxon>
        <taxon>Burkholderiales</taxon>
        <taxon>Sphaerotilaceae</taxon>
        <taxon>Sphaerotilus</taxon>
    </lineage>
</organism>
<keyword evidence="15" id="KW-1133">Transmembrane helix</keyword>
<keyword evidence="11" id="KW-0720">Serine protease</keyword>
<dbReference type="InterPro" id="IPR041489">
    <property type="entry name" value="PDZ_6"/>
</dbReference>
<keyword evidence="12" id="KW-0346">Stress response</keyword>
<keyword evidence="10" id="KW-0378">Hydrolase</keyword>
<keyword evidence="18" id="KW-1185">Reference proteome</keyword>
<feature type="domain" description="PDZ" evidence="16">
    <location>
        <begin position="315"/>
        <end position="368"/>
    </location>
</feature>
<dbReference type="PANTHER" id="PTHR22939">
    <property type="entry name" value="SERINE PROTEASE FAMILY S1C HTRA-RELATED"/>
    <property type="match status" value="1"/>
</dbReference>
<keyword evidence="6" id="KW-0645">Protease</keyword>
<dbReference type="Gene3D" id="2.40.10.120">
    <property type="match status" value="1"/>
</dbReference>
<dbReference type="SUPFAM" id="SSF50156">
    <property type="entry name" value="PDZ domain-like"/>
    <property type="match status" value="2"/>
</dbReference>
<evidence type="ECO:0000256" key="5">
    <source>
        <dbReference type="ARBA" id="ARBA00013958"/>
    </source>
</evidence>
<evidence type="ECO:0000256" key="10">
    <source>
        <dbReference type="ARBA" id="ARBA00022801"/>
    </source>
</evidence>
<dbReference type="PANTHER" id="PTHR22939:SF130">
    <property type="entry name" value="PERIPLASMIC SERINE ENDOPROTEASE DEGP-LIKE-RELATED"/>
    <property type="match status" value="1"/>
</dbReference>
<keyword evidence="8" id="KW-0677">Repeat</keyword>
<name>A0ABM7YIM5_9BURK</name>
<gene>
    <name evidence="17" type="ORF">CATMQ487_12850</name>
</gene>
<evidence type="ECO:0000256" key="11">
    <source>
        <dbReference type="ARBA" id="ARBA00022825"/>
    </source>
</evidence>
<dbReference type="NCBIfam" id="TIGR02037">
    <property type="entry name" value="degP_htrA_DO"/>
    <property type="match status" value="1"/>
</dbReference>
<keyword evidence="9" id="KW-0574">Periplasm</keyword>
<sequence>MPDRLSEAQPQRALPRTARTWLVASAALLCAGGVALSLVSHRDATAQSATTRPSTTAPAARGLPDFADLVEQVGPSVVNIRTQSKVRTARAEGGGPDEEMQEFLRRFFGIPIPRIDPRRGQPQPQPRQDSPDDEESVPRGVGSGFVISSDGYVMTNAHVVDGADEVTVRLTDKREFKAKVIGADKRTDVAVLKIEASGLPAVRFGDVNRVRVGEWVIAIGSPFDLDNTVTAGIVSAKARDTGDLVPFIQTDVAINPGNSGGPLINLRGEVVGVNSQIYSRSGGYMGISFAIPIDEASRVADQLRSQGRVVRGRIGVQIGEVTKDVAESLGLGKAGGALVRSVEPGGPADKAGLEAGDIITRFDGKAVERWNDLPRLVGATRPGTRSTLQVFRRGSNKELSVTVAELEAEAKATAPANGGAEKPAKPAPAALAALGLSVSDLSEAQRRELKLKAGVRIDAVDGAAARAGLREGDVILSLANTEVTDVKQLEALVARQDKGRPLNLLFRRGEWAQYAVIRPGR</sequence>
<keyword evidence="7" id="KW-0732">Signal</keyword>
<evidence type="ECO:0000256" key="1">
    <source>
        <dbReference type="ARBA" id="ARBA00001772"/>
    </source>
</evidence>
<dbReference type="InterPro" id="IPR036034">
    <property type="entry name" value="PDZ_sf"/>
</dbReference>